<dbReference type="Proteomes" id="UP001153332">
    <property type="component" value="Unassembled WGS sequence"/>
</dbReference>
<name>A0ACC2JDQ4_9PEZI</name>
<organism evidence="1 2">
    <name type="scientific">Lasiodiplodia mahajangana</name>
    <dbReference type="NCBI Taxonomy" id="1108764"/>
    <lineage>
        <taxon>Eukaryota</taxon>
        <taxon>Fungi</taxon>
        <taxon>Dikarya</taxon>
        <taxon>Ascomycota</taxon>
        <taxon>Pezizomycotina</taxon>
        <taxon>Dothideomycetes</taxon>
        <taxon>Dothideomycetes incertae sedis</taxon>
        <taxon>Botryosphaeriales</taxon>
        <taxon>Botryosphaeriaceae</taxon>
        <taxon>Lasiodiplodia</taxon>
    </lineage>
</organism>
<protein>
    <submittedName>
        <fullName evidence="1">Uncharacterized protein</fullName>
    </submittedName>
</protein>
<sequence length="466" mass="53867">MDRIPVELLQKILAYLDLKSLGNAVLICRGFWDTFKSAEEVITTEILLRQIDYDVLPEAILVNMTWNLGIPSISKGIEFAKNLRHRQLPTTKWRLATALPIANFHKKVRYLAYQAAFEALERQPRLARESSMPTRNEMRRFERALYRFQLYCNVVGRWSLPEQTELHDVFFKYFATWENEQLACVHEHFVRIVSLQRLEAFNFLVQHDISWGYLRIPYIDGHWSHYAQGILSRGLESIYQLSKAENYYECRHLLGRGGDKNGVPFCVRGFLSYGLQVGANSRIPPQVRLSQMSEEDKAGVCAKPFYEDPDPGPAAMWRWVYRDAEGKLVADPGMINHRGWAFPFWDLSRLQTAGLLGDPEIPGPLAPGDLGMERWRALENLNSLEESRRRRRQIRICGGTGFYDPRGKSKIKWETSDKIISGEILMVQPRSLEEARRYLNVCAKYPVKRPEAAVQDIPDLGEGYRP</sequence>
<evidence type="ECO:0000313" key="1">
    <source>
        <dbReference type="EMBL" id="KAJ8125610.1"/>
    </source>
</evidence>
<evidence type="ECO:0000313" key="2">
    <source>
        <dbReference type="Proteomes" id="UP001153332"/>
    </source>
</evidence>
<comment type="caution">
    <text evidence="1">The sequence shown here is derived from an EMBL/GenBank/DDBJ whole genome shotgun (WGS) entry which is preliminary data.</text>
</comment>
<accession>A0ACC2JDQ4</accession>
<dbReference type="EMBL" id="JAPUUL010002267">
    <property type="protein sequence ID" value="KAJ8125610.1"/>
    <property type="molecule type" value="Genomic_DNA"/>
</dbReference>
<keyword evidence="2" id="KW-1185">Reference proteome</keyword>
<reference evidence="1" key="1">
    <citation type="submission" date="2022-12" db="EMBL/GenBank/DDBJ databases">
        <title>Genome Sequence of Lasiodiplodia mahajangana.</title>
        <authorList>
            <person name="Buettner E."/>
        </authorList>
    </citation>
    <scope>NUCLEOTIDE SEQUENCE</scope>
    <source>
        <strain evidence="1">VT137</strain>
    </source>
</reference>
<proteinExistence type="predicted"/>
<gene>
    <name evidence="1" type="ORF">O1611_g8029</name>
</gene>